<dbReference type="InterPro" id="IPR036028">
    <property type="entry name" value="SH3-like_dom_sf"/>
</dbReference>
<feature type="domain" description="SH3" evidence="2">
    <location>
        <begin position="51"/>
        <end position="114"/>
    </location>
</feature>
<keyword evidence="4" id="KW-1185">Reference proteome</keyword>
<dbReference type="Gene3D" id="2.30.30.40">
    <property type="entry name" value="SH3 Domains"/>
    <property type="match status" value="1"/>
</dbReference>
<dbReference type="InterPro" id="IPR014593">
    <property type="entry name" value="UCP034961_SH3_2"/>
</dbReference>
<gene>
    <name evidence="3" type="ORF">EBO34_15385</name>
</gene>
<dbReference type="Pfam" id="PF00018">
    <property type="entry name" value="SH3_1"/>
    <property type="match status" value="1"/>
</dbReference>
<evidence type="ECO:0000313" key="3">
    <source>
        <dbReference type="EMBL" id="RNA66601.1"/>
    </source>
</evidence>
<organism evidence="3 4">
    <name type="scientific">Alteribacter keqinensis</name>
    <dbReference type="NCBI Taxonomy" id="2483800"/>
    <lineage>
        <taxon>Bacteria</taxon>
        <taxon>Bacillati</taxon>
        <taxon>Bacillota</taxon>
        <taxon>Bacilli</taxon>
        <taxon>Bacillales</taxon>
        <taxon>Bacillaceae</taxon>
        <taxon>Alteribacter</taxon>
    </lineage>
</organism>
<sequence>MKYIIMKPHKSNYPDPITLSKGEKVRTGRIYEGPEGWENWIYCTTVNGESEGWVPAQIINDHVITEDYCAKELNIDAGEQVEVVKELNGWLWVKNVRTGEEGWIPREAAKLIQGDET</sequence>
<dbReference type="SMART" id="SM00326">
    <property type="entry name" value="SH3"/>
    <property type="match status" value="1"/>
</dbReference>
<reference evidence="3 4" key="1">
    <citation type="submission" date="2018-10" db="EMBL/GenBank/DDBJ databases">
        <title>Bacillus Keqinensis sp. nov., a moderately halophilic bacterium isolated from a saline-alkaline lake.</title>
        <authorList>
            <person name="Wang H."/>
        </authorList>
    </citation>
    <scope>NUCLEOTIDE SEQUENCE [LARGE SCALE GENOMIC DNA]</scope>
    <source>
        <strain evidence="3 4">KQ-3</strain>
    </source>
</reference>
<dbReference type="EMBL" id="RHIB01000003">
    <property type="protein sequence ID" value="RNA66601.1"/>
    <property type="molecule type" value="Genomic_DNA"/>
</dbReference>
<dbReference type="InterPro" id="IPR001452">
    <property type="entry name" value="SH3_domain"/>
</dbReference>
<evidence type="ECO:0000259" key="2">
    <source>
        <dbReference type="PROSITE" id="PS50002"/>
    </source>
</evidence>
<dbReference type="SUPFAM" id="SSF50044">
    <property type="entry name" value="SH3-domain"/>
    <property type="match status" value="2"/>
</dbReference>
<comment type="caution">
    <text evidence="3">The sequence shown here is derived from an EMBL/GenBank/DDBJ whole genome shotgun (WGS) entry which is preliminary data.</text>
</comment>
<dbReference type="OrthoDB" id="1030757at2"/>
<dbReference type="RefSeq" id="WP_122900208.1">
    <property type="nucleotide sequence ID" value="NZ_RHIB01000003.1"/>
</dbReference>
<name>A0A3M7TLW9_9BACI</name>
<dbReference type="PROSITE" id="PS50002">
    <property type="entry name" value="SH3"/>
    <property type="match status" value="1"/>
</dbReference>
<dbReference type="PIRSF" id="PIRSF034961">
    <property type="entry name" value="UCP034961_SH3_2"/>
    <property type="match status" value="1"/>
</dbReference>
<dbReference type="Proteomes" id="UP000278746">
    <property type="component" value="Unassembled WGS sequence"/>
</dbReference>
<dbReference type="AlphaFoldDB" id="A0A3M7TLW9"/>
<evidence type="ECO:0000256" key="1">
    <source>
        <dbReference type="ARBA" id="ARBA00022443"/>
    </source>
</evidence>
<proteinExistence type="predicted"/>
<evidence type="ECO:0000313" key="4">
    <source>
        <dbReference type="Proteomes" id="UP000278746"/>
    </source>
</evidence>
<protein>
    <submittedName>
        <fullName evidence="3">Ligand-binding protein SH3</fullName>
    </submittedName>
</protein>
<keyword evidence="1" id="KW-0728">SH3 domain</keyword>
<dbReference type="Pfam" id="PF07653">
    <property type="entry name" value="SH3_2"/>
    <property type="match status" value="1"/>
</dbReference>
<accession>A0A3M7TLW9</accession>